<evidence type="ECO:0000313" key="5">
    <source>
        <dbReference type="Proteomes" id="UP001497525"/>
    </source>
</evidence>
<dbReference type="PROSITE" id="PS50222">
    <property type="entry name" value="EF_HAND_2"/>
    <property type="match status" value="1"/>
</dbReference>
<feature type="domain" description="EF-hand" evidence="3">
    <location>
        <begin position="94"/>
        <end position="129"/>
    </location>
</feature>
<name>A0AAV2T0E8_CALDB</name>
<proteinExistence type="predicted"/>
<dbReference type="AlphaFoldDB" id="A0AAV2T0E8"/>
<accession>A0AAV2T0E8</accession>
<keyword evidence="1" id="KW-0106">Calcium</keyword>
<reference evidence="4" key="1">
    <citation type="submission" date="2024-06" db="EMBL/GenBank/DDBJ databases">
        <authorList>
            <person name="Liu X."/>
            <person name="Lenzi L."/>
            <person name="Haldenby T S."/>
            <person name="Uol C."/>
        </authorList>
    </citation>
    <scope>NUCLEOTIDE SEQUENCE</scope>
</reference>
<evidence type="ECO:0000256" key="1">
    <source>
        <dbReference type="ARBA" id="ARBA00022837"/>
    </source>
</evidence>
<organism evidence="4 5">
    <name type="scientific">Calicophoron daubneyi</name>
    <name type="common">Rumen fluke</name>
    <name type="synonym">Paramphistomum daubneyi</name>
    <dbReference type="NCBI Taxonomy" id="300641"/>
    <lineage>
        <taxon>Eukaryota</taxon>
        <taxon>Metazoa</taxon>
        <taxon>Spiralia</taxon>
        <taxon>Lophotrochozoa</taxon>
        <taxon>Platyhelminthes</taxon>
        <taxon>Trematoda</taxon>
        <taxon>Digenea</taxon>
        <taxon>Plagiorchiida</taxon>
        <taxon>Pronocephalata</taxon>
        <taxon>Paramphistomoidea</taxon>
        <taxon>Paramphistomidae</taxon>
        <taxon>Calicophoron</taxon>
    </lineage>
</organism>
<dbReference type="InterPro" id="IPR002048">
    <property type="entry name" value="EF_hand_dom"/>
</dbReference>
<comment type="caution">
    <text evidence="4">The sequence shown here is derived from an EMBL/GenBank/DDBJ whole genome shotgun (WGS) entry which is preliminary data.</text>
</comment>
<protein>
    <recommendedName>
        <fullName evidence="3">EF-hand domain-containing protein</fullName>
    </recommendedName>
</protein>
<dbReference type="Proteomes" id="UP001497525">
    <property type="component" value="Unassembled WGS sequence"/>
</dbReference>
<evidence type="ECO:0000313" key="4">
    <source>
        <dbReference type="EMBL" id="CAL5129806.1"/>
    </source>
</evidence>
<dbReference type="EMBL" id="CAXLJL010000047">
    <property type="protein sequence ID" value="CAL5129806.1"/>
    <property type="molecule type" value="Genomic_DNA"/>
</dbReference>
<feature type="region of interest" description="Disordered" evidence="2">
    <location>
        <begin position="1"/>
        <end position="29"/>
    </location>
</feature>
<dbReference type="InterPro" id="IPR018247">
    <property type="entry name" value="EF_Hand_1_Ca_BS"/>
</dbReference>
<evidence type="ECO:0000259" key="3">
    <source>
        <dbReference type="PROSITE" id="PS50222"/>
    </source>
</evidence>
<gene>
    <name evidence="4" type="ORF">CDAUBV1_LOCUS1249</name>
</gene>
<dbReference type="SUPFAM" id="SSF47473">
    <property type="entry name" value="EF-hand"/>
    <property type="match status" value="1"/>
</dbReference>
<sequence>MPKKRKRRERKKTSGKKRRRAGRKRTRKTKIERAVESYQKAPGRYCELTRRADTWLSENREELTELLKLHISYSDSRATYDDFKAALYTLNFPFSRLEIHMILLLLDKDKDGFIEFEDLGSSLNQLRMLEEAKTKPPIPTIATPDRGWIKGRFYCLNCLEDANHPYHFEEMFPANTFSEGVVNIIRRHTKLCTPSIKVNQSSDEKKESELTTGLMLTDQGLEGGDEWNPKEATFYYRPSGYIASEWSPTNIPDFMALAHDPILWSKMISEIMLYEERVEKRMAKLGLREQTQCIIPLGLQRRIRVGPGELPPNIVKIILSNESQEQHEQSWILVERSDTIFNVTKLNPKSKNVQQVSSDSK</sequence>
<evidence type="ECO:0000256" key="2">
    <source>
        <dbReference type="SAM" id="MobiDB-lite"/>
    </source>
</evidence>
<dbReference type="InterPro" id="IPR011992">
    <property type="entry name" value="EF-hand-dom_pair"/>
</dbReference>
<dbReference type="Gene3D" id="1.10.238.10">
    <property type="entry name" value="EF-hand"/>
    <property type="match status" value="1"/>
</dbReference>
<feature type="compositionally biased region" description="Basic residues" evidence="2">
    <location>
        <begin position="1"/>
        <end position="28"/>
    </location>
</feature>
<dbReference type="PROSITE" id="PS00018">
    <property type="entry name" value="EF_HAND_1"/>
    <property type="match status" value="1"/>
</dbReference>
<dbReference type="GO" id="GO:0005509">
    <property type="term" value="F:calcium ion binding"/>
    <property type="evidence" value="ECO:0007669"/>
    <property type="project" value="InterPro"/>
</dbReference>